<keyword evidence="1" id="KW-0812">Transmembrane</keyword>
<organism evidence="2 3">
    <name type="scientific">Sorangium cellulosum</name>
    <name type="common">Polyangium cellulosum</name>
    <dbReference type="NCBI Taxonomy" id="56"/>
    <lineage>
        <taxon>Bacteria</taxon>
        <taxon>Pseudomonadati</taxon>
        <taxon>Myxococcota</taxon>
        <taxon>Polyangia</taxon>
        <taxon>Polyangiales</taxon>
        <taxon>Polyangiaceae</taxon>
        <taxon>Sorangium</taxon>
    </lineage>
</organism>
<proteinExistence type="predicted"/>
<dbReference type="RefSeq" id="WP_234022883.1">
    <property type="nucleotide sequence ID" value="NZ_CP012673.1"/>
</dbReference>
<evidence type="ECO:0000256" key="1">
    <source>
        <dbReference type="SAM" id="Phobius"/>
    </source>
</evidence>
<dbReference type="EMBL" id="CP012673">
    <property type="protein sequence ID" value="AUX46653.1"/>
    <property type="molecule type" value="Genomic_DNA"/>
</dbReference>
<feature type="transmembrane region" description="Helical" evidence="1">
    <location>
        <begin position="36"/>
        <end position="59"/>
    </location>
</feature>
<reference evidence="2 3" key="1">
    <citation type="submission" date="2015-09" db="EMBL/GenBank/DDBJ databases">
        <title>Sorangium comparison.</title>
        <authorList>
            <person name="Zaburannyi N."/>
            <person name="Bunk B."/>
            <person name="Overmann J."/>
            <person name="Mueller R."/>
        </authorList>
    </citation>
    <scope>NUCLEOTIDE SEQUENCE [LARGE SCALE GENOMIC DNA]</scope>
    <source>
        <strain evidence="2 3">So ce26</strain>
    </source>
</reference>
<name>A0A2L0F530_SORCE</name>
<evidence type="ECO:0000313" key="3">
    <source>
        <dbReference type="Proteomes" id="UP000238348"/>
    </source>
</evidence>
<accession>A0A2L0F530</accession>
<protein>
    <submittedName>
        <fullName evidence="2">Uncharacterized protein</fullName>
    </submittedName>
</protein>
<evidence type="ECO:0000313" key="2">
    <source>
        <dbReference type="EMBL" id="AUX46653.1"/>
    </source>
</evidence>
<keyword evidence="1" id="KW-0472">Membrane</keyword>
<sequence length="166" mass="18245">MSRPAMKPLDLTQLPDELRDPPPRGWAALRHARHQLAGLGATLLLWAGFLVVAWFYLHVEFAATALWLSVATVPFLLLYQALGCYAACQVALRGAPSAAHIYDSVVVTRFSTVKIWHVVVSGAHVRIRAEAPLVKGMVVLVTPETRRGKRRVGVYHPQVGICTSMV</sequence>
<dbReference type="Proteomes" id="UP000238348">
    <property type="component" value="Chromosome"/>
</dbReference>
<feature type="transmembrane region" description="Helical" evidence="1">
    <location>
        <begin position="65"/>
        <end position="88"/>
    </location>
</feature>
<keyword evidence="1" id="KW-1133">Transmembrane helix</keyword>
<gene>
    <name evidence="2" type="ORF">SOCE26_081590</name>
</gene>
<dbReference type="AlphaFoldDB" id="A0A2L0F530"/>